<evidence type="ECO:0000256" key="2">
    <source>
        <dbReference type="ARBA" id="ARBA00004651"/>
    </source>
</evidence>
<feature type="transmembrane region" description="Helical" evidence="9">
    <location>
        <begin position="1124"/>
        <end position="1148"/>
    </location>
</feature>
<feature type="transmembrane region" description="Helical" evidence="9">
    <location>
        <begin position="1056"/>
        <end position="1081"/>
    </location>
</feature>
<comment type="subcellular location">
    <subcellularLocation>
        <location evidence="2">Cell membrane</location>
        <topology evidence="2">Multi-pass membrane protein</topology>
    </subcellularLocation>
</comment>
<dbReference type="EMBL" id="PDNA01000055">
    <property type="protein sequence ID" value="PGH18706.1"/>
    <property type="molecule type" value="Genomic_DNA"/>
</dbReference>
<dbReference type="SUPFAM" id="SSF50978">
    <property type="entry name" value="WD40 repeat-like"/>
    <property type="match status" value="1"/>
</dbReference>
<dbReference type="PANTHER" id="PTHR12385:SF4">
    <property type="entry name" value="PROTEIN PNS1"/>
    <property type="match status" value="1"/>
</dbReference>
<evidence type="ECO:0000256" key="7">
    <source>
        <dbReference type="ARBA" id="ARBA00023136"/>
    </source>
</evidence>
<feature type="compositionally biased region" description="Polar residues" evidence="8">
    <location>
        <begin position="567"/>
        <end position="577"/>
    </location>
</feature>
<feature type="transmembrane region" description="Helical" evidence="9">
    <location>
        <begin position="1003"/>
        <end position="1020"/>
    </location>
</feature>
<reference evidence="11 12" key="1">
    <citation type="submission" date="2017-10" db="EMBL/GenBank/DDBJ databases">
        <title>Comparative genomics in systemic dimorphic fungi from Ajellomycetaceae.</title>
        <authorList>
            <person name="Munoz J.F."/>
            <person name="Mcewen J.G."/>
            <person name="Clay O.K."/>
            <person name="Cuomo C.A."/>
        </authorList>
    </citation>
    <scope>NUCLEOTIDE SEQUENCE [LARGE SCALE GENOMIC DNA]</scope>
    <source>
        <strain evidence="11 12">UAMH7299</strain>
    </source>
</reference>
<feature type="transmembrane region" description="Helical" evidence="9">
    <location>
        <begin position="810"/>
        <end position="830"/>
    </location>
</feature>
<evidence type="ECO:0000256" key="1">
    <source>
        <dbReference type="ARBA" id="ARBA00002957"/>
    </source>
</evidence>
<feature type="transmembrane region" description="Helical" evidence="9">
    <location>
        <begin position="955"/>
        <end position="982"/>
    </location>
</feature>
<keyword evidence="6 9" id="KW-1133">Transmembrane helix</keyword>
<dbReference type="STRING" id="1447883.A0A2B7YAZ3"/>
<sequence length="1264" mass="139633">MTLDSALLYRPTESLVQLTHPKFFPFRIPNSHHQLRHYISTADPDRIYVAVERVIYAIHVSSRKREVVTIVPFEPRCLTSGLGWIAVGGADNGDCAFIRIGNPPLSSTDGAATPSQTDVDTPLPLDIESILRRLPSWAPEVQIHEFGGSIVNSVTLHRLPGDNDIYADEDVAILSNNDKTVSVYSLTQSEVLETLRHPVAMNYSIISPDSKILAAVGDENRVHFYRAVPNPKRRIPAPNGNKMLRGWEFPLIRVVDLDADSLYDDRCCFTITFSPSSHLCAVGSQAGVITVFDAKGILDTYSEDKTGREDILCVFRSSRPQFEGGAVRCMAFAPRPWDLLVWVEDYGRAGIADMRQAFSRRQILNLDVDGPSLEHVALDSLGGASQPGGLDLESEGRSHRHSEFVSDVHALIHGLGRLIRILEDATSRRRQARGDAESESLREDLIQDLTDRERQIIDFLNSSRWASSIEEGSQPIPQSRLPRVLSPLPPSDSPPTGQGNQSPLSFPPPNPERTAGRSDQSRDNTSDRVRPGQPRRRNSVVLSQDNTTPTSNTTTTSTLAPHPTITFRWSQSPSQIAPTDDSLDAAGSNTAGPSGATSGTDSGQSNGSATSGSYAHDRARARVLFGGSPSVAAGDNQGQRQRGSRPRSIPRRSERIDIARALNSELRTTLAAERLRLQRQAAVQESHRLSQWEQQYRRLVDLDQTRSPRWIRGGASDLAERHIAQSSRNREKGVGTAGIGWGAEGRTLYIGTVEGILQYEVNIQDRKTFPGFSWNRYPRFNPTFGLAGHQDPPTFRDTFQIRNPKFHDKWAGVLFVLTWLGLAGLSGYVIQQYLQENRARPIPVPGPFDSFSMHKPTALLLIFVLTIAFWLSMAYLLVAQYFPQQFIWIAGIMNVLLALGSSVYYVIRGHYGCGITFMAFGVVASVYFISWIPRIRFSAAMLEETAEAGRKGVRVLLMSTIAGLFAVVFAAWVSITIGAIFVAFEPARDGTNPSCNGKQCSSAAVIGLVAFATFAGYWISEWIKNTVYTAAAGFYGNWYFCDRKYSPLPRDAASGAFWRATTYSFGSICFGSLIVAIFNAFRQVCSFGLPKKLTTRVTVVGKIVSCMAGWLTDFVRWSLQFINRYAFVQIALFGGAYIPAAQASWTMLKDQGVDAMINDCLVGPVLTMGSVFVAYACVLSSYLYMQFADLPYNFDGHFTPVVMGFSFLIGFQVGQIFLTPFGSGVDTLFFGMARDPQIVVHEQRALWGAVKHEYAKAEEILNNP</sequence>
<dbReference type="Proteomes" id="UP000224634">
    <property type="component" value="Unassembled WGS sequence"/>
</dbReference>
<comment type="similarity">
    <text evidence="3">Belongs to the CTL (choline transporter-like) family.</text>
</comment>
<evidence type="ECO:0000256" key="9">
    <source>
        <dbReference type="SAM" id="Phobius"/>
    </source>
</evidence>
<dbReference type="InterPro" id="IPR007603">
    <property type="entry name" value="Choline_transptr-like"/>
</dbReference>
<feature type="compositionally biased region" description="Low complexity" evidence="8">
    <location>
        <begin position="477"/>
        <end position="486"/>
    </location>
</feature>
<evidence type="ECO:0000256" key="6">
    <source>
        <dbReference type="ARBA" id="ARBA00022989"/>
    </source>
</evidence>
<feature type="transmembrane region" description="Helical" evidence="9">
    <location>
        <begin position="885"/>
        <end position="907"/>
    </location>
</feature>
<feature type="transmembrane region" description="Helical" evidence="9">
    <location>
        <begin position="858"/>
        <end position="879"/>
    </location>
</feature>
<dbReference type="AlphaFoldDB" id="A0A2B7YAZ3"/>
<evidence type="ECO:0000313" key="11">
    <source>
        <dbReference type="EMBL" id="PGH18706.1"/>
    </source>
</evidence>
<feature type="region of interest" description="Disordered" evidence="8">
    <location>
        <begin position="468"/>
        <end position="614"/>
    </location>
</feature>
<dbReference type="InterPro" id="IPR019417">
    <property type="entry name" value="DUF2415"/>
</dbReference>
<dbReference type="GO" id="GO:0005886">
    <property type="term" value="C:plasma membrane"/>
    <property type="evidence" value="ECO:0007669"/>
    <property type="project" value="UniProtKB-SubCell"/>
</dbReference>
<feature type="compositionally biased region" description="Low complexity" evidence="8">
    <location>
        <begin position="547"/>
        <end position="566"/>
    </location>
</feature>
<comment type="function">
    <text evidence="1">Probably involved in transport through the plasma membrane.</text>
</comment>
<keyword evidence="5 9" id="KW-0812">Transmembrane</keyword>
<feature type="compositionally biased region" description="Basic and acidic residues" evidence="8">
    <location>
        <begin position="514"/>
        <end position="530"/>
    </location>
</feature>
<protein>
    <recommendedName>
        <fullName evidence="4">Protein PNS1</fullName>
    </recommendedName>
</protein>
<feature type="transmembrane region" description="Helical" evidence="9">
    <location>
        <begin position="1160"/>
        <end position="1185"/>
    </location>
</feature>
<proteinExistence type="inferred from homology"/>
<feature type="compositionally biased region" description="Polar residues" evidence="8">
    <location>
        <begin position="587"/>
        <end position="613"/>
    </location>
</feature>
<evidence type="ECO:0000256" key="8">
    <source>
        <dbReference type="SAM" id="MobiDB-lite"/>
    </source>
</evidence>
<feature type="domain" description="DUF2415" evidence="10">
    <location>
        <begin position="325"/>
        <end position="364"/>
    </location>
</feature>
<dbReference type="GO" id="GO:0022857">
    <property type="term" value="F:transmembrane transporter activity"/>
    <property type="evidence" value="ECO:0007669"/>
    <property type="project" value="InterPro"/>
</dbReference>
<feature type="transmembrane region" description="Helical" evidence="9">
    <location>
        <begin position="1093"/>
        <end position="1112"/>
    </location>
</feature>
<comment type="caution">
    <text evidence="11">The sequence shown here is derived from an EMBL/GenBank/DDBJ whole genome shotgun (WGS) entry which is preliminary data.</text>
</comment>
<dbReference type="InterPro" id="IPR036322">
    <property type="entry name" value="WD40_repeat_dom_sf"/>
</dbReference>
<feature type="transmembrane region" description="Helical" evidence="9">
    <location>
        <begin position="914"/>
        <end position="935"/>
    </location>
</feature>
<dbReference type="Pfam" id="PF10313">
    <property type="entry name" value="DUF2415"/>
    <property type="match status" value="1"/>
</dbReference>
<dbReference type="Pfam" id="PF04515">
    <property type="entry name" value="Choline_transpo"/>
    <property type="match status" value="1"/>
</dbReference>
<accession>A0A2B7YAZ3</accession>
<dbReference type="InterPro" id="IPR015943">
    <property type="entry name" value="WD40/YVTN_repeat-like_dom_sf"/>
</dbReference>
<evidence type="ECO:0000256" key="5">
    <source>
        <dbReference type="ARBA" id="ARBA00022692"/>
    </source>
</evidence>
<evidence type="ECO:0000259" key="10">
    <source>
        <dbReference type="Pfam" id="PF10313"/>
    </source>
</evidence>
<gene>
    <name evidence="11" type="ORF">AJ80_04359</name>
</gene>
<dbReference type="PANTHER" id="PTHR12385">
    <property type="entry name" value="CHOLINE TRANSPORTER-LIKE (SLC FAMILY 44)"/>
    <property type="match status" value="1"/>
</dbReference>
<dbReference type="Gene3D" id="2.130.10.10">
    <property type="entry name" value="YVTN repeat-like/Quinoprotein amine dehydrogenase"/>
    <property type="match status" value="1"/>
</dbReference>
<keyword evidence="12" id="KW-1185">Reference proteome</keyword>
<evidence type="ECO:0000256" key="4">
    <source>
        <dbReference type="ARBA" id="ARBA00015388"/>
    </source>
</evidence>
<dbReference type="OrthoDB" id="418169at2759"/>
<keyword evidence="7 9" id="KW-0472">Membrane</keyword>
<name>A0A2B7YAZ3_POLH7</name>
<evidence type="ECO:0000256" key="3">
    <source>
        <dbReference type="ARBA" id="ARBA00007168"/>
    </source>
</evidence>
<feature type="transmembrane region" description="Helical" evidence="9">
    <location>
        <begin position="1197"/>
        <end position="1218"/>
    </location>
</feature>
<feature type="region of interest" description="Disordered" evidence="8">
    <location>
        <begin position="627"/>
        <end position="653"/>
    </location>
</feature>
<organism evidence="11 12">
    <name type="scientific">Polytolypa hystricis (strain UAMH7299)</name>
    <dbReference type="NCBI Taxonomy" id="1447883"/>
    <lineage>
        <taxon>Eukaryota</taxon>
        <taxon>Fungi</taxon>
        <taxon>Dikarya</taxon>
        <taxon>Ascomycota</taxon>
        <taxon>Pezizomycotina</taxon>
        <taxon>Eurotiomycetes</taxon>
        <taxon>Eurotiomycetidae</taxon>
        <taxon>Onygenales</taxon>
        <taxon>Onygenales incertae sedis</taxon>
        <taxon>Polytolypa</taxon>
    </lineage>
</organism>
<evidence type="ECO:0000313" key="12">
    <source>
        <dbReference type="Proteomes" id="UP000224634"/>
    </source>
</evidence>